<dbReference type="RefSeq" id="WP_069154104.1">
    <property type="nucleotide sequence ID" value="NZ_CAJLDD010000001.1"/>
</dbReference>
<dbReference type="GeneID" id="93300894"/>
<evidence type="ECO:0000313" key="10">
    <source>
        <dbReference type="Proteomes" id="UP000095003"/>
    </source>
</evidence>
<dbReference type="GO" id="GO:0016829">
    <property type="term" value="F:lyase activity"/>
    <property type="evidence" value="ECO:0007669"/>
    <property type="project" value="UniProtKB-KW"/>
</dbReference>
<organism evidence="4 7">
    <name type="scientific">Eisenbergiella tayi</name>
    <dbReference type="NCBI Taxonomy" id="1432052"/>
    <lineage>
        <taxon>Bacteria</taxon>
        <taxon>Bacillati</taxon>
        <taxon>Bacillota</taxon>
        <taxon>Clostridia</taxon>
        <taxon>Lachnospirales</taxon>
        <taxon>Lachnospiraceae</taxon>
        <taxon>Eisenbergiella</taxon>
    </lineage>
</organism>
<dbReference type="PANTHER" id="PTHR36113:SF6">
    <property type="entry name" value="FOSFOMYCIN RESISTANCE PROTEIN FOSX"/>
    <property type="match status" value="1"/>
</dbReference>
<dbReference type="CDD" id="cd08352">
    <property type="entry name" value="VOC_Bs_YwkD_like"/>
    <property type="match status" value="1"/>
</dbReference>
<dbReference type="InterPro" id="IPR037478">
    <property type="entry name" value="YwkD-like_dom"/>
</dbReference>
<evidence type="ECO:0000313" key="3">
    <source>
        <dbReference type="EMBL" id="ODM02741.1"/>
    </source>
</evidence>
<reference evidence="5 8" key="3">
    <citation type="submission" date="2016-08" db="EMBL/GenBank/DDBJ databases">
        <authorList>
            <person name="Seilhamer J.J."/>
        </authorList>
    </citation>
    <scope>NUCLEOTIDE SEQUENCE [LARGE SCALE GENOMIC DNA]</scope>
    <source>
        <strain evidence="5 8">NML150140-1</strain>
    </source>
</reference>
<proteinExistence type="predicted"/>
<dbReference type="AlphaFoldDB" id="A0A1E3A4Z4"/>
<feature type="domain" description="VOC" evidence="2">
    <location>
        <begin position="5"/>
        <end position="126"/>
    </location>
</feature>
<accession>A0A1E3A4Z4</accession>
<protein>
    <submittedName>
        <fullName evidence="4">Putative lyase</fullName>
    </submittedName>
</protein>
<dbReference type="EMBL" id="MEHD01000036">
    <property type="protein sequence ID" value="ODR49986.1"/>
    <property type="molecule type" value="Genomic_DNA"/>
</dbReference>
<evidence type="ECO:0000313" key="9">
    <source>
        <dbReference type="Proteomes" id="UP000094869"/>
    </source>
</evidence>
<dbReference type="InterPro" id="IPR029068">
    <property type="entry name" value="Glyas_Bleomycin-R_OHBP_Dase"/>
</dbReference>
<keyword evidence="4" id="KW-0456">Lyase</keyword>
<evidence type="ECO:0000313" key="6">
    <source>
        <dbReference type="EMBL" id="ODR49986.1"/>
    </source>
</evidence>
<dbReference type="OrthoDB" id="9788468at2"/>
<evidence type="ECO:0000313" key="4">
    <source>
        <dbReference type="EMBL" id="ODM03689.1"/>
    </source>
</evidence>
<dbReference type="PROSITE" id="PS51819">
    <property type="entry name" value="VOC"/>
    <property type="match status" value="1"/>
</dbReference>
<evidence type="ECO:0000256" key="1">
    <source>
        <dbReference type="ARBA" id="ARBA00022723"/>
    </source>
</evidence>
<dbReference type="Proteomes" id="UP000094067">
    <property type="component" value="Unassembled WGS sequence"/>
</dbReference>
<dbReference type="EMBL" id="MCGH01000003">
    <property type="protein sequence ID" value="ODM03689.1"/>
    <property type="molecule type" value="Genomic_DNA"/>
</dbReference>
<keyword evidence="9" id="KW-1185">Reference proteome</keyword>
<dbReference type="Proteomes" id="UP000095003">
    <property type="component" value="Unassembled WGS sequence"/>
</dbReference>
<evidence type="ECO:0000259" key="2">
    <source>
        <dbReference type="PROSITE" id="PS51819"/>
    </source>
</evidence>
<dbReference type="PATRIC" id="fig|1432052.3.peg.6597"/>
<dbReference type="InterPro" id="IPR051332">
    <property type="entry name" value="Fosfomycin_Res_Enzymes"/>
</dbReference>
<sequence>MKFDTIHHVALICSDYKASRHFYVDLLGFEIIRENYRENRGDYKLDLKLGDCELELFAIPGSPARPSYPEACGLRHLAFRVGCIEDTIRELQELGIETEPVRIDEFTQKKMTFFKDPDGLPLELHE</sequence>
<evidence type="ECO:0000313" key="7">
    <source>
        <dbReference type="Proteomes" id="UP000094067"/>
    </source>
</evidence>
<evidence type="ECO:0000313" key="8">
    <source>
        <dbReference type="Proteomes" id="UP000094271"/>
    </source>
</evidence>
<dbReference type="Gene3D" id="3.10.180.10">
    <property type="entry name" value="2,3-Dihydroxybiphenyl 1,2-Dioxygenase, domain 1"/>
    <property type="match status" value="1"/>
</dbReference>
<dbReference type="Pfam" id="PF00903">
    <property type="entry name" value="Glyoxalase"/>
    <property type="match status" value="1"/>
</dbReference>
<dbReference type="PANTHER" id="PTHR36113">
    <property type="entry name" value="LYASE, PUTATIVE-RELATED-RELATED"/>
    <property type="match status" value="1"/>
</dbReference>
<dbReference type="GO" id="GO:0046872">
    <property type="term" value="F:metal ion binding"/>
    <property type="evidence" value="ECO:0007669"/>
    <property type="project" value="UniProtKB-KW"/>
</dbReference>
<dbReference type="EMBL" id="MCGI01000008">
    <property type="protein sequence ID" value="ODM02741.1"/>
    <property type="molecule type" value="Genomic_DNA"/>
</dbReference>
<comment type="caution">
    <text evidence="4">The sequence shown here is derived from an EMBL/GenBank/DDBJ whole genome shotgun (WGS) entry which is preliminary data.</text>
</comment>
<evidence type="ECO:0000313" key="5">
    <source>
        <dbReference type="EMBL" id="ODR41014.1"/>
    </source>
</evidence>
<dbReference type="SUPFAM" id="SSF54593">
    <property type="entry name" value="Glyoxalase/Bleomycin resistance protein/Dihydroxybiphenyl dioxygenase"/>
    <property type="match status" value="1"/>
</dbReference>
<reference evidence="6 9" key="2">
    <citation type="submission" date="2016-08" db="EMBL/GenBank/DDBJ databases">
        <title>Characterization of Isolates of Eisenbergiella tayi Derived from Blood Cultures, Using Whole Genome Sequencing.</title>
        <authorList>
            <person name="Bernier A.-M."/>
            <person name="Burdz T."/>
            <person name="Wiebe D."/>
            <person name="Bernard K."/>
        </authorList>
    </citation>
    <scope>NUCLEOTIDE SEQUENCE [LARGE SCALE GENOMIC DNA]</scope>
    <source>
        <strain evidence="6 9">NML120146</strain>
    </source>
</reference>
<dbReference type="EMBL" id="MEHA01000041">
    <property type="protein sequence ID" value="ODR41014.1"/>
    <property type="molecule type" value="Genomic_DNA"/>
</dbReference>
<dbReference type="InterPro" id="IPR004360">
    <property type="entry name" value="Glyas_Fos-R_dOase_dom"/>
</dbReference>
<dbReference type="Proteomes" id="UP000094271">
    <property type="component" value="Unassembled WGS sequence"/>
</dbReference>
<gene>
    <name evidence="3" type="ORF">BEH84_05972</name>
    <name evidence="5" type="ORF">BEI59_32615</name>
    <name evidence="4" type="ORF">BEI61_04487</name>
    <name evidence="6" type="ORF">BEI63_23030</name>
</gene>
<keyword evidence="1" id="KW-0479">Metal-binding</keyword>
<dbReference type="Proteomes" id="UP000094869">
    <property type="component" value="Unassembled WGS sequence"/>
</dbReference>
<dbReference type="InterPro" id="IPR037523">
    <property type="entry name" value="VOC_core"/>
</dbReference>
<reference evidence="7 10" key="1">
    <citation type="submission" date="2016-07" db="EMBL/GenBank/DDBJ databases">
        <title>Characterization of isolates of Eisenbergiella tayi derived from blood cultures, using whole genome sequencing.</title>
        <authorList>
            <person name="Burdz T."/>
            <person name="Wiebe D."/>
            <person name="Huynh C."/>
            <person name="Bernard K."/>
        </authorList>
    </citation>
    <scope>NUCLEOTIDE SEQUENCE [LARGE SCALE GENOMIC DNA]</scope>
    <source>
        <strain evidence="4 7">NML 110608</strain>
        <strain evidence="3 10">NML 120489</strain>
    </source>
</reference>
<name>A0A1E3A4Z4_9FIRM</name>